<comment type="caution">
    <text evidence="4">The sequence shown here is derived from an EMBL/GenBank/DDBJ whole genome shotgun (WGS) entry which is preliminary data.</text>
</comment>
<feature type="coiled-coil region" evidence="1">
    <location>
        <begin position="340"/>
        <end position="413"/>
    </location>
</feature>
<gene>
    <name evidence="4" type="ORF">ANN_14394</name>
</gene>
<keyword evidence="1" id="KW-0175">Coiled coil</keyword>
<accession>A0ABQ8SW64</accession>
<feature type="domain" description="GRIP" evidence="3">
    <location>
        <begin position="532"/>
        <end position="580"/>
    </location>
</feature>
<evidence type="ECO:0000256" key="2">
    <source>
        <dbReference type="SAM" id="MobiDB-lite"/>
    </source>
</evidence>
<dbReference type="EMBL" id="JAJSOF020000019">
    <property type="protein sequence ID" value="KAJ4438449.1"/>
    <property type="molecule type" value="Genomic_DNA"/>
</dbReference>
<dbReference type="InterPro" id="IPR000237">
    <property type="entry name" value="GRIP_dom"/>
</dbReference>
<proteinExistence type="predicted"/>
<dbReference type="PROSITE" id="PS50913">
    <property type="entry name" value="GRIP"/>
    <property type="match status" value="1"/>
</dbReference>
<feature type="region of interest" description="Disordered" evidence="2">
    <location>
        <begin position="1"/>
        <end position="108"/>
    </location>
</feature>
<reference evidence="4 5" key="1">
    <citation type="journal article" date="2022" name="Allergy">
        <title>Genome assembly and annotation of Periplaneta americana reveal a comprehensive cockroach allergen profile.</title>
        <authorList>
            <person name="Wang L."/>
            <person name="Xiong Q."/>
            <person name="Saelim N."/>
            <person name="Wang L."/>
            <person name="Nong W."/>
            <person name="Wan A.T."/>
            <person name="Shi M."/>
            <person name="Liu X."/>
            <person name="Cao Q."/>
            <person name="Hui J.H.L."/>
            <person name="Sookrung N."/>
            <person name="Leung T.F."/>
            <person name="Tungtrongchitr A."/>
            <person name="Tsui S.K.W."/>
        </authorList>
    </citation>
    <scope>NUCLEOTIDE SEQUENCE [LARGE SCALE GENOMIC DNA]</scope>
    <source>
        <strain evidence="4">PWHHKU_190912</strain>
    </source>
</reference>
<feature type="coiled-coil region" evidence="1">
    <location>
        <begin position="162"/>
        <end position="196"/>
    </location>
</feature>
<evidence type="ECO:0000259" key="3">
    <source>
        <dbReference type="PROSITE" id="PS50913"/>
    </source>
</evidence>
<feature type="compositionally biased region" description="Basic and acidic residues" evidence="2">
    <location>
        <begin position="318"/>
        <end position="332"/>
    </location>
</feature>
<sequence length="587" mass="66375">MSGGGVDNGVCKRKSNDDESRIPVPSPGMFRRSASMRLRGERPCSRSFPAPISETGQSCAKPWPGRPTSRHRSQSVSSSHLLGTPTSTLGSYPHTPTPSPEDAVGMDDDMDSLKSFGSVCSAMSCDHAYFARNGTTFSGRRMKYVVHCSPHMDGTDEYLTPTQRANRQIRRLKALLAQAQKDMEAKDQDIIRLTKEVVELRLYKAALAGPKVITDSTEDIATAQSSDETDAKEISSLQDQLSNDDRKESKDVAAGCEVLETASSILLDNINTTNDLPSSLADSGHFEDIASSSVHSKDSLTHLGPLPHSPSLAQSSATRKEGPAAEDREGERTRIVTMYEKRLEEMQRNHVDECQEMKERHNDKVENLLQRLSDVNNRYCELRVEYDRAQDRIRELEKDTESLRKSLEEQEERHKSMYLKMYMKGQEAAKFEHADQVLEFAHRAPTRVSVPELLQQLQVTENELENIKGVYTEMPYFYFAVNTKEIKDTDHQQTDKTKPALLSAKEAISLWILGTRKAMYRRIVESRTGKGEMDPEITLQFLKSAIYYFLTDKENHQGHLNAIESILGYNENERLNIEKMYRSHTKK</sequence>
<evidence type="ECO:0000313" key="4">
    <source>
        <dbReference type="EMBL" id="KAJ4438449.1"/>
    </source>
</evidence>
<dbReference type="Proteomes" id="UP001148838">
    <property type="component" value="Unassembled WGS sequence"/>
</dbReference>
<evidence type="ECO:0000256" key="1">
    <source>
        <dbReference type="SAM" id="Coils"/>
    </source>
</evidence>
<evidence type="ECO:0000313" key="5">
    <source>
        <dbReference type="Proteomes" id="UP001148838"/>
    </source>
</evidence>
<organism evidence="4 5">
    <name type="scientific">Periplaneta americana</name>
    <name type="common">American cockroach</name>
    <name type="synonym">Blatta americana</name>
    <dbReference type="NCBI Taxonomy" id="6978"/>
    <lineage>
        <taxon>Eukaryota</taxon>
        <taxon>Metazoa</taxon>
        <taxon>Ecdysozoa</taxon>
        <taxon>Arthropoda</taxon>
        <taxon>Hexapoda</taxon>
        <taxon>Insecta</taxon>
        <taxon>Pterygota</taxon>
        <taxon>Neoptera</taxon>
        <taxon>Polyneoptera</taxon>
        <taxon>Dictyoptera</taxon>
        <taxon>Blattodea</taxon>
        <taxon>Blattoidea</taxon>
        <taxon>Blattidae</taxon>
        <taxon>Blattinae</taxon>
        <taxon>Periplaneta</taxon>
    </lineage>
</organism>
<keyword evidence="5" id="KW-1185">Reference proteome</keyword>
<feature type="region of interest" description="Disordered" evidence="2">
    <location>
        <begin position="220"/>
        <end position="249"/>
    </location>
</feature>
<feature type="region of interest" description="Disordered" evidence="2">
    <location>
        <begin position="297"/>
        <end position="332"/>
    </location>
</feature>
<name>A0ABQ8SW64_PERAM</name>
<protein>
    <recommendedName>
        <fullName evidence="3">GRIP domain-containing protein</fullName>
    </recommendedName>
</protein>